<dbReference type="PANTHER" id="PTHR43685">
    <property type="entry name" value="GLYCOSYLTRANSFERASE"/>
    <property type="match status" value="1"/>
</dbReference>
<name>A0A939IZ39_9CORY</name>
<evidence type="ECO:0000259" key="1">
    <source>
        <dbReference type="Pfam" id="PF00535"/>
    </source>
</evidence>
<dbReference type="CDD" id="cd00761">
    <property type="entry name" value="Glyco_tranf_GTA_type"/>
    <property type="match status" value="1"/>
</dbReference>
<dbReference type="Gene3D" id="3.40.50.11820">
    <property type="match status" value="1"/>
</dbReference>
<sequence>MNSFKHISVIVPAKNAGRSIGRALDSILNQPPTVPVDIFVAVDKSSDNTESVISEYDGVHPNIHFVTGDFKSAGAARNAALDCCSSFLNGAGEDRGFWLGFLDADDAWGEDYLSGITDFLAAVDNPKEIQLLSVQQKRVDTTGAINDNHPLRYRFYDGSRVVDLNHDPAAFTSCVTSTLVRTGQALKQRFHPTLRWSEDADFVHEYLRKNGTTIGLVAGASYLYSFGDRTSATQSAWSQAAKYTLPFDQAYFRWCGAHYPGYSDGQLPQWVQWMIMYELHWYMEADRRVVHPARQLPESVRQACGQRLTALARCLTPAVVKEFSAVPWSMDRRCAVLAQTVDGLVSRQIVVYRERLGDGERKCTWFTSPNAKRQMVLGGTACNPNWDKVVRHSFFGGLAVDEHITWRKSPLPDWADYGGAVVQVSRYRGFLKPPTELGQPVMDGFTRTLYSQRPVIRILGKTAKAARFQLGRAKRNIRKTPAVRVLEKKAKNSISFLRRTERTRPQRLSWSGVDGKQLWLLLDRHYTAGDNGEAFAHWLLREHGNDIDLRFAVGRDSEAWGRLNREGFRLLDIADTSAFQQIVTEADVLAASDLSVPELVECFVKGKVKRDDQLIVFLQHGVLRADHSRLLNPKRIDLMVTSTPEETARIVADGSPYVLTNREVVMTGLPRHDLLVERAQKSDPEIIAIAPTWIPELRDEIEEILDSFSGHENSDECVEALTQAVTSSPKLAPWIQLFNILENTDHLKGHVTFVVHPVYPLAVADVLDRIGIETVAGVEIAELLARTAVAVTDKSSAVGDAALVGASLIVLKPACPADEEAALPGAIVVESIDQAVEKIVNAALRRRTFDERFGRYDGLACERLYAAIIARTAGNSANS</sequence>
<reference evidence="2" key="1">
    <citation type="submission" date="2021-03" db="EMBL/GenBank/DDBJ databases">
        <authorList>
            <person name="Sun Q."/>
        </authorList>
    </citation>
    <scope>NUCLEOTIDE SEQUENCE</scope>
    <source>
        <strain evidence="2">CCM 8862</strain>
    </source>
</reference>
<dbReference type="Proteomes" id="UP000664332">
    <property type="component" value="Unassembled WGS sequence"/>
</dbReference>
<dbReference type="PANTHER" id="PTHR43685:SF2">
    <property type="entry name" value="GLYCOSYLTRANSFERASE 2-LIKE DOMAIN-CONTAINING PROTEIN"/>
    <property type="match status" value="1"/>
</dbReference>
<keyword evidence="3" id="KW-1185">Reference proteome</keyword>
<dbReference type="Pfam" id="PF00535">
    <property type="entry name" value="Glycos_transf_2"/>
    <property type="match status" value="1"/>
</dbReference>
<dbReference type="InterPro" id="IPR050834">
    <property type="entry name" value="Glycosyltransf_2"/>
</dbReference>
<organism evidence="2 3">
    <name type="scientific">Corynebacterium mendelii</name>
    <dbReference type="NCBI Taxonomy" id="2765362"/>
    <lineage>
        <taxon>Bacteria</taxon>
        <taxon>Bacillati</taxon>
        <taxon>Actinomycetota</taxon>
        <taxon>Actinomycetes</taxon>
        <taxon>Mycobacteriales</taxon>
        <taxon>Corynebacteriaceae</taxon>
        <taxon>Corynebacterium</taxon>
    </lineage>
</organism>
<dbReference type="InterPro" id="IPR001173">
    <property type="entry name" value="Glyco_trans_2-like"/>
</dbReference>
<accession>A0A939IZ39</accession>
<dbReference type="EMBL" id="JAFLEQ010000018">
    <property type="protein sequence ID" value="MBN9645307.1"/>
    <property type="molecule type" value="Genomic_DNA"/>
</dbReference>
<dbReference type="Gene3D" id="3.90.550.10">
    <property type="entry name" value="Spore Coat Polysaccharide Biosynthesis Protein SpsA, Chain A"/>
    <property type="match status" value="1"/>
</dbReference>
<dbReference type="InterPro" id="IPR043149">
    <property type="entry name" value="TagF_N"/>
</dbReference>
<dbReference type="SUPFAM" id="SSF53448">
    <property type="entry name" value="Nucleotide-diphospho-sugar transferases"/>
    <property type="match status" value="1"/>
</dbReference>
<feature type="domain" description="Glycosyltransferase 2-like" evidence="1">
    <location>
        <begin position="8"/>
        <end position="120"/>
    </location>
</feature>
<protein>
    <submittedName>
        <fullName evidence="2">Glycosyltransferase family 2 protein</fullName>
    </submittedName>
</protein>
<dbReference type="AlphaFoldDB" id="A0A939IZ39"/>
<dbReference type="InterPro" id="IPR029044">
    <property type="entry name" value="Nucleotide-diphossugar_trans"/>
</dbReference>
<gene>
    <name evidence="2" type="ORF">JZY06_11890</name>
</gene>
<comment type="caution">
    <text evidence="2">The sequence shown here is derived from an EMBL/GenBank/DDBJ whole genome shotgun (WGS) entry which is preliminary data.</text>
</comment>
<proteinExistence type="predicted"/>
<evidence type="ECO:0000313" key="2">
    <source>
        <dbReference type="EMBL" id="MBN9645307.1"/>
    </source>
</evidence>
<evidence type="ECO:0000313" key="3">
    <source>
        <dbReference type="Proteomes" id="UP000664332"/>
    </source>
</evidence>
<dbReference type="RefSeq" id="WP_207279790.1">
    <property type="nucleotide sequence ID" value="NZ_JAFLEQ010000018.1"/>
</dbReference>